<protein>
    <recommendedName>
        <fullName evidence="3">Halobacterial output domain-containing protein</fullName>
    </recommendedName>
</protein>
<gene>
    <name evidence="1" type="ORF">ACFPIJ_07630</name>
</gene>
<dbReference type="Proteomes" id="UP001595912">
    <property type="component" value="Unassembled WGS sequence"/>
</dbReference>
<evidence type="ECO:0000313" key="1">
    <source>
        <dbReference type="EMBL" id="MFC4997693.1"/>
    </source>
</evidence>
<comment type="caution">
    <text evidence="1">The sequence shown here is derived from an EMBL/GenBank/DDBJ whole genome shotgun (WGS) entry which is preliminary data.</text>
</comment>
<dbReference type="EMBL" id="JBHSIU010000010">
    <property type="protein sequence ID" value="MFC4997693.1"/>
    <property type="molecule type" value="Genomic_DNA"/>
</dbReference>
<proteinExistence type="predicted"/>
<evidence type="ECO:0008006" key="3">
    <source>
        <dbReference type="Google" id="ProtNLM"/>
    </source>
</evidence>
<reference evidence="2" key="1">
    <citation type="journal article" date="2019" name="Int. J. Syst. Evol. Microbiol.">
        <title>The Global Catalogue of Microorganisms (GCM) 10K type strain sequencing project: providing services to taxonomists for standard genome sequencing and annotation.</title>
        <authorList>
            <consortium name="The Broad Institute Genomics Platform"/>
            <consortium name="The Broad Institute Genome Sequencing Center for Infectious Disease"/>
            <person name="Wu L."/>
            <person name="Ma J."/>
        </authorList>
    </citation>
    <scope>NUCLEOTIDE SEQUENCE [LARGE SCALE GENOMIC DNA]</scope>
    <source>
        <strain evidence="2">CGMCC 4.7152</strain>
    </source>
</reference>
<keyword evidence="2" id="KW-1185">Reference proteome</keyword>
<sequence>MQLDSRPAVVDCALHVGGVRQSDDLPLAELYRYLPHGELTDTSEVIDTGSIRMFFGQHFVVTVRHGEAGELRHRADHVAGSLRASSRS</sequence>
<organism evidence="1 2">
    <name type="scientific">Dactylosporangium cerinum</name>
    <dbReference type="NCBI Taxonomy" id="1434730"/>
    <lineage>
        <taxon>Bacteria</taxon>
        <taxon>Bacillati</taxon>
        <taxon>Actinomycetota</taxon>
        <taxon>Actinomycetes</taxon>
        <taxon>Micromonosporales</taxon>
        <taxon>Micromonosporaceae</taxon>
        <taxon>Dactylosporangium</taxon>
    </lineage>
</organism>
<accession>A0ABV9VR02</accession>
<evidence type="ECO:0000313" key="2">
    <source>
        <dbReference type="Proteomes" id="UP001595912"/>
    </source>
</evidence>
<dbReference type="RefSeq" id="WP_380113921.1">
    <property type="nucleotide sequence ID" value="NZ_JBHSIU010000010.1"/>
</dbReference>
<name>A0ABV9VR02_9ACTN</name>